<feature type="domain" description="Ig-like" evidence="6">
    <location>
        <begin position="122"/>
        <end position="225"/>
    </location>
</feature>
<feature type="domain" description="Ig-like" evidence="6">
    <location>
        <begin position="234"/>
        <end position="268"/>
    </location>
</feature>
<evidence type="ECO:0000256" key="5">
    <source>
        <dbReference type="ARBA" id="ARBA00023319"/>
    </source>
</evidence>
<dbReference type="GO" id="GO:0050839">
    <property type="term" value="F:cell adhesion molecule binding"/>
    <property type="evidence" value="ECO:0007669"/>
    <property type="project" value="TreeGrafter"/>
</dbReference>
<dbReference type="GO" id="GO:0005886">
    <property type="term" value="C:plasma membrane"/>
    <property type="evidence" value="ECO:0007669"/>
    <property type="project" value="TreeGrafter"/>
</dbReference>
<name>A0A1I8FUA6_9PLAT</name>
<evidence type="ECO:0000256" key="2">
    <source>
        <dbReference type="ARBA" id="ARBA00023136"/>
    </source>
</evidence>
<dbReference type="PANTHER" id="PTHR11640:SF158">
    <property type="entry name" value="V-SET AND IMMUNOGLOBULIN DOMAIN-CONTAINING PROTEIN 10-LIKE 2"/>
    <property type="match status" value="1"/>
</dbReference>
<organism evidence="7 8">
    <name type="scientific">Macrostomum lignano</name>
    <dbReference type="NCBI Taxonomy" id="282301"/>
    <lineage>
        <taxon>Eukaryota</taxon>
        <taxon>Metazoa</taxon>
        <taxon>Spiralia</taxon>
        <taxon>Lophotrochozoa</taxon>
        <taxon>Platyhelminthes</taxon>
        <taxon>Rhabditophora</taxon>
        <taxon>Macrostomorpha</taxon>
        <taxon>Macrostomida</taxon>
        <taxon>Macrostomidae</taxon>
        <taxon>Macrostomum</taxon>
    </lineage>
</organism>
<evidence type="ECO:0000313" key="7">
    <source>
        <dbReference type="Proteomes" id="UP000095280"/>
    </source>
</evidence>
<dbReference type="InterPro" id="IPR007110">
    <property type="entry name" value="Ig-like_dom"/>
</dbReference>
<dbReference type="InterPro" id="IPR013783">
    <property type="entry name" value="Ig-like_fold"/>
</dbReference>
<dbReference type="GO" id="GO:0098609">
    <property type="term" value="P:cell-cell adhesion"/>
    <property type="evidence" value="ECO:0007669"/>
    <property type="project" value="TreeGrafter"/>
</dbReference>
<dbReference type="WBParaSite" id="maker-uti_cns_0000069-snap-gene-0.2-mRNA-1">
    <property type="protein sequence ID" value="maker-uti_cns_0000069-snap-gene-0.2-mRNA-1"/>
    <property type="gene ID" value="maker-uti_cns_0000069-snap-gene-0.2"/>
</dbReference>
<evidence type="ECO:0000313" key="8">
    <source>
        <dbReference type="WBParaSite" id="maker-uti_cns_0000069-snap-gene-0.2-mRNA-1"/>
    </source>
</evidence>
<proteinExistence type="predicted"/>
<dbReference type="AlphaFoldDB" id="A0A1I8FUA6"/>
<keyword evidence="5" id="KW-0393">Immunoglobulin domain</keyword>
<dbReference type="PANTHER" id="PTHR11640">
    <property type="entry name" value="NEPHRIN"/>
    <property type="match status" value="1"/>
</dbReference>
<keyword evidence="7" id="KW-1185">Reference proteome</keyword>
<dbReference type="InterPro" id="IPR051275">
    <property type="entry name" value="Cell_adhesion_signaling"/>
</dbReference>
<keyword evidence="4" id="KW-0325">Glycoprotein</keyword>
<evidence type="ECO:0000259" key="6">
    <source>
        <dbReference type="PROSITE" id="PS50835"/>
    </source>
</evidence>
<evidence type="ECO:0000256" key="4">
    <source>
        <dbReference type="ARBA" id="ARBA00023180"/>
    </source>
</evidence>
<reference evidence="8" key="1">
    <citation type="submission" date="2016-11" db="UniProtKB">
        <authorList>
            <consortium name="WormBaseParasite"/>
        </authorList>
    </citation>
    <scope>IDENTIFICATION</scope>
</reference>
<accession>A0A1I8FUA6</accession>
<dbReference type="GO" id="GO:0005911">
    <property type="term" value="C:cell-cell junction"/>
    <property type="evidence" value="ECO:0007669"/>
    <property type="project" value="TreeGrafter"/>
</dbReference>
<dbReference type="InterPro" id="IPR003599">
    <property type="entry name" value="Ig_sub"/>
</dbReference>
<dbReference type="Proteomes" id="UP000095280">
    <property type="component" value="Unplaced"/>
</dbReference>
<dbReference type="SMART" id="SM00409">
    <property type="entry name" value="IG"/>
    <property type="match status" value="3"/>
</dbReference>
<sequence>TPGARGSAVVQYKTVLTVLKRVGAPQIAKLSSDYRAGSRLELACTALPGIPSGQLLWKRKRRDELDWSIVSATHQLLDGKLTNIVGLTVEPRDHLAEFQCEASNVAMETPETVAVQVNVNFPPAALFIYRDDQLVSNANQIYIRDGETALFQCRSGPHYDNLLVAWYIDQAKVWQNVALPDRTSGRLLEQYTLSNYTFVYSARQNRQPTIRCRVTNHFGYRQEISLRLQEHVPPRALILTAPNRIMANKFAEFICTCEGATPPPEISWHLVPPVKLEPITLKNLPVNPESATTSAAEFAENDELRAVCQGTGSNPKMTFTWQLSYCLRDDGLSCMRSDTELEQLKPDQSGLKHWPSVEHKGFDGQSLVQFRLTARHNLAQLICKASNPQYPAIVLKSMATLRVRHRPVIYGLGREMSIMQNSLEGRSVTIRANPRLTPGSVCVYRHLATTIGVGSDRKVSDKVRYADGTLFFENLTTKDAGRYSLEASNQLGLGSHNFDVTVRTPLRIARLAVQGESAHLDERTYFINNRHSSVWSAKIEAKIIGSSIVLTSSGSSAQWKIPVRRRQFRSGREVFETVSTLRLGCHEHLDGYTVACWGADADGTELVR</sequence>
<comment type="subcellular location">
    <subcellularLocation>
        <location evidence="1">Membrane</location>
        <topology evidence="1">Single-pass type I membrane protein</topology>
    </subcellularLocation>
</comment>
<evidence type="ECO:0000256" key="1">
    <source>
        <dbReference type="ARBA" id="ARBA00004479"/>
    </source>
</evidence>
<dbReference type="PROSITE" id="PS50835">
    <property type="entry name" value="IG_LIKE"/>
    <property type="match status" value="3"/>
</dbReference>
<keyword evidence="2" id="KW-0472">Membrane</keyword>
<dbReference type="SUPFAM" id="SSF48726">
    <property type="entry name" value="Immunoglobulin"/>
    <property type="match status" value="2"/>
</dbReference>
<evidence type="ECO:0000256" key="3">
    <source>
        <dbReference type="ARBA" id="ARBA00023157"/>
    </source>
</evidence>
<dbReference type="InterPro" id="IPR036179">
    <property type="entry name" value="Ig-like_dom_sf"/>
</dbReference>
<keyword evidence="3" id="KW-1015">Disulfide bond</keyword>
<protein>
    <submittedName>
        <fullName evidence="8">Ig-like domain-containing protein</fullName>
    </submittedName>
</protein>
<dbReference type="Gene3D" id="2.60.40.10">
    <property type="entry name" value="Immunoglobulins"/>
    <property type="match status" value="3"/>
</dbReference>
<feature type="domain" description="Ig-like" evidence="6">
    <location>
        <begin position="25"/>
        <end position="114"/>
    </location>
</feature>